<reference evidence="1 3" key="1">
    <citation type="journal article" date="2008" name="Science">
        <title>The Physcomitrella genome reveals evolutionary insights into the conquest of land by plants.</title>
        <authorList>
            <person name="Rensing S."/>
            <person name="Lang D."/>
            <person name="Zimmer A."/>
            <person name="Terry A."/>
            <person name="Salamov A."/>
            <person name="Shapiro H."/>
            <person name="Nishiyama T."/>
            <person name="Perroud P.-F."/>
            <person name="Lindquist E."/>
            <person name="Kamisugi Y."/>
            <person name="Tanahashi T."/>
            <person name="Sakakibara K."/>
            <person name="Fujita T."/>
            <person name="Oishi K."/>
            <person name="Shin-I T."/>
            <person name="Kuroki Y."/>
            <person name="Toyoda A."/>
            <person name="Suzuki Y."/>
            <person name="Hashimoto A."/>
            <person name="Yamaguchi K."/>
            <person name="Sugano A."/>
            <person name="Kohara Y."/>
            <person name="Fujiyama A."/>
            <person name="Anterola A."/>
            <person name="Aoki S."/>
            <person name="Ashton N."/>
            <person name="Barbazuk W.B."/>
            <person name="Barker E."/>
            <person name="Bennetzen J."/>
            <person name="Bezanilla M."/>
            <person name="Blankenship R."/>
            <person name="Cho S.H."/>
            <person name="Dutcher S."/>
            <person name="Estelle M."/>
            <person name="Fawcett J.A."/>
            <person name="Gundlach H."/>
            <person name="Hanada K."/>
            <person name="Heyl A."/>
            <person name="Hicks K.A."/>
            <person name="Hugh J."/>
            <person name="Lohr M."/>
            <person name="Mayer K."/>
            <person name="Melkozernov A."/>
            <person name="Murata T."/>
            <person name="Nelson D."/>
            <person name="Pils B."/>
            <person name="Prigge M."/>
            <person name="Reiss B."/>
            <person name="Renner T."/>
            <person name="Rombauts S."/>
            <person name="Rushton P."/>
            <person name="Sanderfoot A."/>
            <person name="Schween G."/>
            <person name="Shiu S.-H."/>
            <person name="Stueber K."/>
            <person name="Theodoulou F.L."/>
            <person name="Tu H."/>
            <person name="Van de Peer Y."/>
            <person name="Verrier P.J."/>
            <person name="Waters E."/>
            <person name="Wood A."/>
            <person name="Yang L."/>
            <person name="Cove D."/>
            <person name="Cuming A."/>
            <person name="Hasebe M."/>
            <person name="Lucas S."/>
            <person name="Mishler D.B."/>
            <person name="Reski R."/>
            <person name="Grigoriev I."/>
            <person name="Quatrano R.S."/>
            <person name="Boore J.L."/>
        </authorList>
    </citation>
    <scope>NUCLEOTIDE SEQUENCE [LARGE SCALE GENOMIC DNA]</scope>
    <source>
        <strain evidence="2 3">cv. Gransden 2004</strain>
    </source>
</reference>
<dbReference type="PaxDb" id="3218-PP1S241_136V6.1"/>
<dbReference type="AlphaFoldDB" id="A0A2K1IWC7"/>
<dbReference type="Proteomes" id="UP000006727">
    <property type="component" value="Chromosome 20"/>
</dbReference>
<dbReference type="EMBL" id="ABEU02000020">
    <property type="protein sequence ID" value="PNR33583.1"/>
    <property type="molecule type" value="Genomic_DNA"/>
</dbReference>
<keyword evidence="3" id="KW-1185">Reference proteome</keyword>
<gene>
    <name evidence="1" type="ORF">PHYPA_025527</name>
</gene>
<sequence length="360" mass="41300">MKGFEDEAATVCAHQEGHANEMNEAHKRIQLLQARLGVQCTQMGQMHKKIHVLELQLSMMCCTLCQIVEENNPSKWGALIKSLYMIHAKESWSTMKAEGFETEAQLLHQRYRRKTLERYIVELEKSITIRNGEFQQEVQHYNADHMRLLHECSQSNQNVHILAQQVKDLQGQVAYMKELAAKHKEATSESLSQLLQTAECTHSSSLSTRSQNTSSILGNRKPLCKKFHGENSSIICVKFDPDQQLLQQLRQKTLSTTPLSNIIKPYMHSSSTKRHVSMQHGSTQLVTKSEKLEDPELLNILERNVGEKKRREEEMEQIQSHIYHISAQSYLHPNTLLSSQTQNLNQSLHDQLTPQASQLI</sequence>
<name>A0A2K1IWC7_PHYPA</name>
<reference evidence="2" key="3">
    <citation type="submission" date="2020-12" db="UniProtKB">
        <authorList>
            <consortium name="EnsemblPlants"/>
        </authorList>
    </citation>
    <scope>IDENTIFICATION</scope>
</reference>
<dbReference type="EnsemblPlants" id="Pp3c20_23900V3.1">
    <property type="protein sequence ID" value="Pp3c20_23900V3.1"/>
    <property type="gene ID" value="Pp3c20_23900"/>
</dbReference>
<evidence type="ECO:0000313" key="1">
    <source>
        <dbReference type="EMBL" id="PNR33583.1"/>
    </source>
</evidence>
<dbReference type="InParanoid" id="A0A2K1IWC7"/>
<dbReference type="Gramene" id="Pp3c20_23900V3.1">
    <property type="protein sequence ID" value="Pp3c20_23900V3.1"/>
    <property type="gene ID" value="Pp3c20_23900"/>
</dbReference>
<evidence type="ECO:0000313" key="3">
    <source>
        <dbReference type="Proteomes" id="UP000006727"/>
    </source>
</evidence>
<protein>
    <submittedName>
        <fullName evidence="1 2">Uncharacterized protein</fullName>
    </submittedName>
</protein>
<accession>A0A2K1IWC7</accession>
<organism evidence="1">
    <name type="scientific">Physcomitrium patens</name>
    <name type="common">Spreading-leaved earth moss</name>
    <name type="synonym">Physcomitrella patens</name>
    <dbReference type="NCBI Taxonomy" id="3218"/>
    <lineage>
        <taxon>Eukaryota</taxon>
        <taxon>Viridiplantae</taxon>
        <taxon>Streptophyta</taxon>
        <taxon>Embryophyta</taxon>
        <taxon>Bryophyta</taxon>
        <taxon>Bryophytina</taxon>
        <taxon>Bryopsida</taxon>
        <taxon>Funariidae</taxon>
        <taxon>Funariales</taxon>
        <taxon>Funariaceae</taxon>
        <taxon>Physcomitrium</taxon>
    </lineage>
</organism>
<reference evidence="1 3" key="2">
    <citation type="journal article" date="2018" name="Plant J.">
        <title>The Physcomitrella patens chromosome-scale assembly reveals moss genome structure and evolution.</title>
        <authorList>
            <person name="Lang D."/>
            <person name="Ullrich K.K."/>
            <person name="Murat F."/>
            <person name="Fuchs J."/>
            <person name="Jenkins J."/>
            <person name="Haas F.B."/>
            <person name="Piednoel M."/>
            <person name="Gundlach H."/>
            <person name="Van Bel M."/>
            <person name="Meyberg R."/>
            <person name="Vives C."/>
            <person name="Morata J."/>
            <person name="Symeonidi A."/>
            <person name="Hiss M."/>
            <person name="Muchero W."/>
            <person name="Kamisugi Y."/>
            <person name="Saleh O."/>
            <person name="Blanc G."/>
            <person name="Decker E.L."/>
            <person name="van Gessel N."/>
            <person name="Grimwood J."/>
            <person name="Hayes R.D."/>
            <person name="Graham S.W."/>
            <person name="Gunter L.E."/>
            <person name="McDaniel S.F."/>
            <person name="Hoernstein S.N.W."/>
            <person name="Larsson A."/>
            <person name="Li F.W."/>
            <person name="Perroud P.F."/>
            <person name="Phillips J."/>
            <person name="Ranjan P."/>
            <person name="Rokshar D.S."/>
            <person name="Rothfels C.J."/>
            <person name="Schneider L."/>
            <person name="Shu S."/>
            <person name="Stevenson D.W."/>
            <person name="Thummler F."/>
            <person name="Tillich M."/>
            <person name="Villarreal Aguilar J.C."/>
            <person name="Widiez T."/>
            <person name="Wong G.K."/>
            <person name="Wymore A."/>
            <person name="Zhang Y."/>
            <person name="Zimmer A.D."/>
            <person name="Quatrano R.S."/>
            <person name="Mayer K.F.X."/>
            <person name="Goodstein D."/>
            <person name="Casacuberta J.M."/>
            <person name="Vandepoele K."/>
            <person name="Reski R."/>
            <person name="Cuming A.C."/>
            <person name="Tuskan G.A."/>
            <person name="Maumus F."/>
            <person name="Salse J."/>
            <person name="Schmutz J."/>
            <person name="Rensing S.A."/>
        </authorList>
    </citation>
    <scope>NUCLEOTIDE SEQUENCE [LARGE SCALE GENOMIC DNA]</scope>
    <source>
        <strain evidence="2 3">cv. Gransden 2004</strain>
    </source>
</reference>
<evidence type="ECO:0000313" key="2">
    <source>
        <dbReference type="EnsemblPlants" id="Pp3c20_23900V3.1"/>
    </source>
</evidence>
<proteinExistence type="predicted"/>